<dbReference type="EMBL" id="BARS01026505">
    <property type="protein sequence ID" value="GAG01438.1"/>
    <property type="molecule type" value="Genomic_DNA"/>
</dbReference>
<protein>
    <submittedName>
        <fullName evidence="1">Uncharacterized protein</fullName>
    </submittedName>
</protein>
<dbReference type="AlphaFoldDB" id="X0UM88"/>
<comment type="caution">
    <text evidence="1">The sequence shown here is derived from an EMBL/GenBank/DDBJ whole genome shotgun (WGS) entry which is preliminary data.</text>
</comment>
<feature type="non-terminal residue" evidence="1">
    <location>
        <position position="1"/>
    </location>
</feature>
<organism evidence="1">
    <name type="scientific">marine sediment metagenome</name>
    <dbReference type="NCBI Taxonomy" id="412755"/>
    <lineage>
        <taxon>unclassified sequences</taxon>
        <taxon>metagenomes</taxon>
        <taxon>ecological metagenomes</taxon>
    </lineage>
</organism>
<evidence type="ECO:0000313" key="1">
    <source>
        <dbReference type="EMBL" id="GAG01438.1"/>
    </source>
</evidence>
<sequence>LAATEDDWQRFPLVARLVQRGGSGGAASDIGAMELFAASVVSHDPFELAKALAASLEGQR</sequence>
<gene>
    <name evidence="1" type="ORF">S01H1_41762</name>
</gene>
<accession>X0UM88</accession>
<proteinExistence type="predicted"/>
<name>X0UM88_9ZZZZ</name>
<reference evidence="1" key="1">
    <citation type="journal article" date="2014" name="Front. Microbiol.">
        <title>High frequency of phylogenetically diverse reductive dehalogenase-homologous genes in deep subseafloor sedimentary metagenomes.</title>
        <authorList>
            <person name="Kawai M."/>
            <person name="Futagami T."/>
            <person name="Toyoda A."/>
            <person name="Takaki Y."/>
            <person name="Nishi S."/>
            <person name="Hori S."/>
            <person name="Arai W."/>
            <person name="Tsubouchi T."/>
            <person name="Morono Y."/>
            <person name="Uchiyama I."/>
            <person name="Ito T."/>
            <person name="Fujiyama A."/>
            <person name="Inagaki F."/>
            <person name="Takami H."/>
        </authorList>
    </citation>
    <scope>NUCLEOTIDE SEQUENCE</scope>
    <source>
        <strain evidence="1">Expedition CK06-06</strain>
    </source>
</reference>